<feature type="region of interest" description="Disordered" evidence="4">
    <location>
        <begin position="651"/>
        <end position="714"/>
    </location>
</feature>
<feature type="compositionally biased region" description="Polar residues" evidence="4">
    <location>
        <begin position="737"/>
        <end position="748"/>
    </location>
</feature>
<dbReference type="SUPFAM" id="SSF141678">
    <property type="entry name" value="MAL13P1.257-like"/>
    <property type="match status" value="1"/>
</dbReference>
<feature type="region of interest" description="Disordered" evidence="4">
    <location>
        <begin position="76"/>
        <end position="126"/>
    </location>
</feature>
<proteinExistence type="inferred from homology"/>
<evidence type="ECO:0000313" key="6">
    <source>
        <dbReference type="Proteomes" id="UP000241890"/>
    </source>
</evidence>
<gene>
    <name evidence="5" type="ORF">FCC1311_008532</name>
</gene>
<feature type="compositionally biased region" description="Basic and acidic residues" evidence="4">
    <location>
        <begin position="702"/>
        <end position="712"/>
    </location>
</feature>
<feature type="compositionally biased region" description="Low complexity" evidence="4">
    <location>
        <begin position="526"/>
        <end position="540"/>
    </location>
</feature>
<dbReference type="PANTHER" id="PTHR12857:SF0">
    <property type="entry name" value="CXXC MOTIF CONTAINING ZINC BINDING PROTEIN"/>
    <property type="match status" value="1"/>
</dbReference>
<dbReference type="AlphaFoldDB" id="A0A2R5GAA3"/>
<dbReference type="PANTHER" id="PTHR12857">
    <property type="entry name" value="CXXC MOTIF CONTAINING ZINC BINDING PROTEIN"/>
    <property type="match status" value="1"/>
</dbReference>
<keyword evidence="3" id="KW-0862">Zinc</keyword>
<dbReference type="GO" id="GO:0008270">
    <property type="term" value="F:zinc ion binding"/>
    <property type="evidence" value="ECO:0007669"/>
    <property type="project" value="TreeGrafter"/>
</dbReference>
<evidence type="ECO:0000256" key="2">
    <source>
        <dbReference type="ARBA" id="ARBA00022723"/>
    </source>
</evidence>
<evidence type="ECO:0000256" key="3">
    <source>
        <dbReference type="ARBA" id="ARBA00022833"/>
    </source>
</evidence>
<feature type="region of interest" description="Disordered" evidence="4">
    <location>
        <begin position="223"/>
        <end position="248"/>
    </location>
</feature>
<dbReference type="OrthoDB" id="10248838at2759"/>
<reference evidence="5 6" key="1">
    <citation type="submission" date="2017-12" db="EMBL/GenBank/DDBJ databases">
        <title>Sequencing, de novo assembly and annotation of complete genome of a new Thraustochytrid species, strain FCC1311.</title>
        <authorList>
            <person name="Sedici K."/>
            <person name="Godart F."/>
            <person name="Aiese Cigliano R."/>
            <person name="Sanseverino W."/>
            <person name="Barakat M."/>
            <person name="Ortet P."/>
            <person name="Marechal E."/>
            <person name="Cagnac O."/>
            <person name="Amato A."/>
        </authorList>
    </citation>
    <scope>NUCLEOTIDE SEQUENCE [LARGE SCALE GENOMIC DNA]</scope>
</reference>
<accession>A0A2R5GAA3</accession>
<feature type="compositionally biased region" description="Low complexity" evidence="4">
    <location>
        <begin position="687"/>
        <end position="697"/>
    </location>
</feature>
<comment type="similarity">
    <text evidence="1">Belongs to the UPF0587 family.</text>
</comment>
<comment type="caution">
    <text evidence="5">The sequence shown here is derived from an EMBL/GenBank/DDBJ whole genome shotgun (WGS) entry which is preliminary data.</text>
</comment>
<keyword evidence="2" id="KW-0479">Metal-binding</keyword>
<evidence type="ECO:0000313" key="5">
    <source>
        <dbReference type="EMBL" id="GBG24634.1"/>
    </source>
</evidence>
<dbReference type="EMBL" id="BEYU01000007">
    <property type="protein sequence ID" value="GBG24634.1"/>
    <property type="molecule type" value="Genomic_DNA"/>
</dbReference>
<keyword evidence="6" id="KW-1185">Reference proteome</keyword>
<sequence length="1181" mass="130789">MMSRLGGLAAGGQASKGARGLDALNGPGEADMFDAFEVNHHLTSASGSDSEESSVQYATSLHSDSLEGSPCVEAFPSTTSSASAIPNGRSWNEVLGMHPRSASSGSCSSSSNSGHGNGHTLSELDNMHFRPHDGIFPSDIPGKLMSLNAPYISRSTREPTNDNTGWGSAFDLPATPLPSAFNLDDGPAMHDVSGLGSHFSDPEPHRASHGGFFENQDTNHLLQHQHHHQNQNQQQHNHHAPHHTDSCCMHQPQAQPFLNNPMDAHRETCFSQVSVDPNNQLSSNKPPSMAATVEVYAVREDKRLMGFKSCYERRWNSRTRTKNLRCFPQCGPGAKHNAKGFCGCAIKGIVHMPCAPTTELFGWAVLDLKDSQKVTDFKQDGGIRIDHMRALERSKQNPRNEFLPCRVVHELANMVSLFANEDYMGWDYRWTGHKHTSHIQHCLFVLIFQRDPGNPDWLQLIGIGETTPFKLTSARTALPAKSAIAEAAAPAAAPAAAAEILPPLPPASSSASAPFTDHIKQERVASELSQHSATSSSSRTTSEDNEEKSPTASGKRKCPVVPALDAAGAASPRRVRLRAEARESLLRSILEYCKRERVDALEKRRNRRYMIQSEITSRITAPIFFDALKSQELSESLLDLDPNLDLNCFDDMDMLSSSSSEDDQSSPGPDDRDSGSGSPVEGRPHASSTSSLSSSDSAPGQERPRRRDRKVENIVLSTIARDQGLSQRLAEFFSESSVNHGDDAQTNADGDFGKGVKSGKQRQGTMKLFRNFEVIIRSCLEDVIDDARAGTTTFDEDDVHILEQFQRSLVSARNLARLDKRWYSIRVTHEFSLLSADWRMRKAPHHGYDDEFFQNLMCDKTGMFNKVVATALSSAFRQLAFKCHDNAVSIRIGNGAVPMNLQSMYLFKTDGEEHVFPFDGPVLWFGELPKKTYVCTIENNDQGTLMLLNCTVRDAEGYCVGLLESIFVAYDRPDELIYRRSMYEFSSKPELSRDVGSIWPVKYRDRFIGETVEVFDKRFSYAQPAVYELRVKAELENVAKVSFPEQWSLVVKAATSDETRSVIVDPTNEEEISGSRGTCNFKLKWPGEKKDSWLKVVEPKKGQVSFLTADTADDFVAVIAFECRGMEPVEWNHKDGAFTVEAVSGKVFDDVSFAEDDFYDYDEDADASIGVSEIAHTIERA</sequence>
<dbReference type="Proteomes" id="UP000241890">
    <property type="component" value="Unassembled WGS sequence"/>
</dbReference>
<feature type="compositionally biased region" description="Low complexity" evidence="4">
    <location>
        <begin position="101"/>
        <end position="114"/>
    </location>
</feature>
<dbReference type="InParanoid" id="A0A2R5GAA3"/>
<dbReference type="InterPro" id="IPR008584">
    <property type="entry name" value="CXXC_Zn-binding_euk"/>
</dbReference>
<evidence type="ECO:0000256" key="1">
    <source>
        <dbReference type="ARBA" id="ARBA00007818"/>
    </source>
</evidence>
<feature type="region of interest" description="Disordered" evidence="4">
    <location>
        <begin position="523"/>
        <end position="560"/>
    </location>
</feature>
<name>A0A2R5GAA3_9STRA</name>
<protein>
    <submittedName>
        <fullName evidence="5">UPF0587 protein C1orf123-like</fullName>
    </submittedName>
</protein>
<feature type="region of interest" description="Disordered" evidence="4">
    <location>
        <begin position="737"/>
        <end position="759"/>
    </location>
</feature>
<dbReference type="Pfam" id="PF05907">
    <property type="entry name" value="CXXC_Zn-b_euk"/>
    <property type="match status" value="1"/>
</dbReference>
<evidence type="ECO:0000256" key="4">
    <source>
        <dbReference type="SAM" id="MobiDB-lite"/>
    </source>
</evidence>
<organism evidence="5 6">
    <name type="scientific">Hondaea fermentalgiana</name>
    <dbReference type="NCBI Taxonomy" id="2315210"/>
    <lineage>
        <taxon>Eukaryota</taxon>
        <taxon>Sar</taxon>
        <taxon>Stramenopiles</taxon>
        <taxon>Bigyra</taxon>
        <taxon>Labyrinthulomycetes</taxon>
        <taxon>Thraustochytrida</taxon>
        <taxon>Thraustochytriidae</taxon>
        <taxon>Hondaea</taxon>
    </lineage>
</organism>